<feature type="domain" description="tRNase Z endonuclease" evidence="13">
    <location>
        <begin position="6"/>
        <end position="69"/>
    </location>
</feature>
<feature type="domain" description="Metallo-beta-lactamase" evidence="12">
    <location>
        <begin position="486"/>
        <end position="734"/>
    </location>
</feature>
<evidence type="ECO:0000256" key="6">
    <source>
        <dbReference type="ARBA" id="ARBA00022722"/>
    </source>
</evidence>
<dbReference type="Pfam" id="PF13691">
    <property type="entry name" value="Lactamase_B_4"/>
    <property type="match status" value="1"/>
</dbReference>
<evidence type="ECO:0000256" key="1">
    <source>
        <dbReference type="ARBA" id="ARBA00000402"/>
    </source>
</evidence>
<evidence type="ECO:0000256" key="11">
    <source>
        <dbReference type="SAM" id="MobiDB-lite"/>
    </source>
</evidence>
<sequence>MFTVTTVCHRTSESRHPLLMLTNRQGNRFFFGKVPEGAQRVLNENGLRVGRLKSIFLTGIISSWSDIGGLPGLFLTISDATSRGIDIFTNSSKTLTYVVATWRYFVFRKGIELNVRDTDDQSYIGDSSAVFIPVKIPSLTPARDIPAAESSRLFALLKKLTSFMFPADTLKANSADPDSYKADFSEAEIPTHVQLPDPAEFVDIHSQKSLSFIVRFMPVRGKFDPVKAKALGIKPGLKFKSLTDGEIVMNDKNEPVHPHQVMGESKTFPKMLILDIPNVAYLDNTISEGIWFEKSEANGPEDFELVYHLLGDDIDFELPKYVDFILKFPKNCKHVISHPSIADNTLVFKTYAIHMLKLKCIMNNSFNLPYFEAHTPLTKHFKLQSLQQFSIDPSGVKVCEKDVVDETWSSLYDKEVNAPEQKEEILGNSTLSLGPIAKAESLKDHVQVVTLGTGSALPSIHRNVLANLIRIPYLDEITNEIRFNSILLDGGENTIGSLMRNYGHNNNEQLKQIFDELSLIFLSHLHADHHLGIVSVITAWLEHNKHNTKKLHLILPWQFNNFVTEWFRLEQRTQDYDMDRIVYTSCEQFIRNPRGELEQLNISEFEEKLGNGVLSEIIPKVEFTPMTQQKHKTYEELRLKLVETTRAIHCYWAYSVSLTFNLSLTETFKISFSGDTRPNPKFVEIGKNSDLLIHEASLDNDLIEEALAKKHTTIVEAVKVAELMDCPKVILTHFSARFSEKHSFMKSAEEYQEASRKMGAYLGRSANNIFDLQHTPRHSFEDMEICYANDLMSIRYKDVGLQKAHFGAINELSKEDDSEAQKLRDEKEMLKQLERREAKRVQRLAMSRKRKHSADQPAV</sequence>
<gene>
    <name evidence="14" type="primary">MPUL0B03970</name>
    <name evidence="14" type="ORF">METSCH_B03970</name>
</gene>
<comment type="catalytic activity">
    <reaction evidence="1">
        <text>Endonucleolytic cleavage of RNA, removing extra 3' nucleotides from tRNA precursor, generating 3' termini of tRNAs. A 3'-hydroxy group is left at the tRNA terminus and a 5'-phosphoryl group is left at the trailer molecule.</text>
        <dbReference type="EC" id="3.1.26.11"/>
    </reaction>
</comment>
<evidence type="ECO:0000256" key="4">
    <source>
        <dbReference type="ARBA" id="ARBA00012477"/>
    </source>
</evidence>
<dbReference type="InterPro" id="IPR001279">
    <property type="entry name" value="Metallo-B-lactamas"/>
</dbReference>
<dbReference type="EMBL" id="CP034457">
    <property type="protein sequence ID" value="QBM87198.1"/>
    <property type="molecule type" value="Genomic_DNA"/>
</dbReference>
<dbReference type="InterPro" id="IPR027794">
    <property type="entry name" value="tRNase_Z_dom"/>
</dbReference>
<dbReference type="EC" id="3.1.26.11" evidence="4"/>
<dbReference type="InterPro" id="IPR036866">
    <property type="entry name" value="RibonucZ/Hydroxyglut_hydro"/>
</dbReference>
<evidence type="ECO:0000256" key="8">
    <source>
        <dbReference type="ARBA" id="ARBA00022759"/>
    </source>
</evidence>
<keyword evidence="9" id="KW-0378">Hydrolase</keyword>
<evidence type="ECO:0000256" key="7">
    <source>
        <dbReference type="ARBA" id="ARBA00022723"/>
    </source>
</evidence>
<keyword evidence="10" id="KW-0862">Zinc</keyword>
<dbReference type="PANTHER" id="PTHR12553:SF49">
    <property type="entry name" value="ZINC PHOSPHODIESTERASE ELAC PROTEIN 2"/>
    <property type="match status" value="1"/>
</dbReference>
<dbReference type="AlphaFoldDB" id="A0A4P6XMG2"/>
<dbReference type="SUPFAM" id="SSF56281">
    <property type="entry name" value="Metallo-hydrolase/oxidoreductase"/>
    <property type="match status" value="2"/>
</dbReference>
<feature type="compositionally biased region" description="Basic and acidic residues" evidence="11">
    <location>
        <begin position="830"/>
        <end position="840"/>
    </location>
</feature>
<keyword evidence="7" id="KW-0479">Metal-binding</keyword>
<dbReference type="GO" id="GO:0042781">
    <property type="term" value="F:3'-tRNA processing endoribonuclease activity"/>
    <property type="evidence" value="ECO:0007669"/>
    <property type="project" value="UniProtKB-EC"/>
</dbReference>
<comment type="similarity">
    <text evidence="3">Belongs to the RNase Z family.</text>
</comment>
<evidence type="ECO:0000256" key="3">
    <source>
        <dbReference type="ARBA" id="ARBA00007823"/>
    </source>
</evidence>
<evidence type="ECO:0000259" key="12">
    <source>
        <dbReference type="Pfam" id="PF12706"/>
    </source>
</evidence>
<evidence type="ECO:0000313" key="14">
    <source>
        <dbReference type="EMBL" id="QBM87198.1"/>
    </source>
</evidence>
<dbReference type="Gene3D" id="3.60.15.10">
    <property type="entry name" value="Ribonuclease Z/Hydroxyacylglutathione hydrolase-like"/>
    <property type="match status" value="2"/>
</dbReference>
<dbReference type="Pfam" id="PF12706">
    <property type="entry name" value="Lactamase_B_2"/>
    <property type="match status" value="1"/>
</dbReference>
<reference evidence="15" key="1">
    <citation type="submission" date="2019-03" db="EMBL/GenBank/DDBJ databases">
        <title>Snf2 controls pulcherriminic acid biosynthesis and connects pigmentation and antifungal activity of the yeast Metschnikowia pulcherrima.</title>
        <authorList>
            <person name="Gore-Lloyd D."/>
            <person name="Sumann I."/>
            <person name="Brachmann A.O."/>
            <person name="Schneeberger K."/>
            <person name="Ortiz-Merino R.A."/>
            <person name="Moreno-Beltran M."/>
            <person name="Schlaefli M."/>
            <person name="Kirner P."/>
            <person name="Santos Kron A."/>
            <person name="Wolfe K.H."/>
            <person name="Piel J."/>
            <person name="Ahrens C.H."/>
            <person name="Henk D."/>
            <person name="Freimoser F.M."/>
        </authorList>
    </citation>
    <scope>NUCLEOTIDE SEQUENCE [LARGE SCALE GENOMIC DNA]</scope>
    <source>
        <strain evidence="15">APC 1.2</strain>
    </source>
</reference>
<dbReference type="GO" id="GO:0046872">
    <property type="term" value="F:metal ion binding"/>
    <property type="evidence" value="ECO:0007669"/>
    <property type="project" value="UniProtKB-KW"/>
</dbReference>
<protein>
    <recommendedName>
        <fullName evidence="4">ribonuclease Z</fullName>
        <ecNumber evidence="4">3.1.26.11</ecNumber>
    </recommendedName>
</protein>
<dbReference type="InterPro" id="IPR047151">
    <property type="entry name" value="RNZ2-like"/>
</dbReference>
<dbReference type="PANTHER" id="PTHR12553">
    <property type="entry name" value="ZINC PHOSPHODIESTERASE ELAC PROTEIN 2"/>
    <property type="match status" value="1"/>
</dbReference>
<dbReference type="CDD" id="cd07718">
    <property type="entry name" value="RNaseZ_ELAC1_ELAC2-C-term-like_MBL-fold"/>
    <property type="match status" value="1"/>
</dbReference>
<keyword evidence="6" id="KW-0540">Nuclease</keyword>
<comment type="cofactor">
    <cofactor evidence="2">
        <name>Zn(2+)</name>
        <dbReference type="ChEBI" id="CHEBI:29105"/>
    </cofactor>
</comment>
<keyword evidence="8" id="KW-0255">Endonuclease</keyword>
<evidence type="ECO:0000256" key="2">
    <source>
        <dbReference type="ARBA" id="ARBA00001947"/>
    </source>
</evidence>
<dbReference type="GO" id="GO:1990180">
    <property type="term" value="P:mitochondrial tRNA 3'-end processing"/>
    <property type="evidence" value="ECO:0007669"/>
    <property type="project" value="TreeGrafter"/>
</dbReference>
<accession>A0A4P6XMG2</accession>
<keyword evidence="15" id="KW-1185">Reference proteome</keyword>
<keyword evidence="5" id="KW-0819">tRNA processing</keyword>
<name>A0A4P6XMG2_9ASCO</name>
<evidence type="ECO:0000313" key="15">
    <source>
        <dbReference type="Proteomes" id="UP000292447"/>
    </source>
</evidence>
<evidence type="ECO:0000259" key="13">
    <source>
        <dbReference type="Pfam" id="PF13691"/>
    </source>
</evidence>
<dbReference type="STRING" id="2163413.A0A4P6XMG2"/>
<evidence type="ECO:0000256" key="5">
    <source>
        <dbReference type="ARBA" id="ARBA00022694"/>
    </source>
</evidence>
<evidence type="ECO:0000256" key="10">
    <source>
        <dbReference type="ARBA" id="ARBA00022833"/>
    </source>
</evidence>
<dbReference type="GO" id="GO:0005739">
    <property type="term" value="C:mitochondrion"/>
    <property type="evidence" value="ECO:0007669"/>
    <property type="project" value="TreeGrafter"/>
</dbReference>
<feature type="region of interest" description="Disordered" evidence="11">
    <location>
        <begin position="830"/>
        <end position="859"/>
    </location>
</feature>
<organism evidence="14 15">
    <name type="scientific">Metschnikowia aff. pulcherrima</name>
    <dbReference type="NCBI Taxonomy" id="2163413"/>
    <lineage>
        <taxon>Eukaryota</taxon>
        <taxon>Fungi</taxon>
        <taxon>Dikarya</taxon>
        <taxon>Ascomycota</taxon>
        <taxon>Saccharomycotina</taxon>
        <taxon>Pichiomycetes</taxon>
        <taxon>Metschnikowiaceae</taxon>
        <taxon>Metschnikowia</taxon>
    </lineage>
</organism>
<dbReference type="Proteomes" id="UP000292447">
    <property type="component" value="Chromosome II"/>
</dbReference>
<proteinExistence type="inferred from homology"/>
<evidence type="ECO:0000256" key="9">
    <source>
        <dbReference type="ARBA" id="ARBA00022801"/>
    </source>
</evidence>